<dbReference type="GO" id="GO:0008080">
    <property type="term" value="F:N-acetyltransferase activity"/>
    <property type="evidence" value="ECO:0007669"/>
    <property type="project" value="InterPro"/>
</dbReference>
<reference evidence="4 5" key="1">
    <citation type="journal article" date="2018" name="Elife">
        <title>Firefly genomes illuminate parallel origins of bioluminescence in beetles.</title>
        <authorList>
            <person name="Fallon T.R."/>
            <person name="Lower S.E."/>
            <person name="Chang C.H."/>
            <person name="Bessho-Uehara M."/>
            <person name="Martin G.J."/>
            <person name="Bewick A.J."/>
            <person name="Behringer M."/>
            <person name="Debat H.J."/>
            <person name="Wong I."/>
            <person name="Day J.C."/>
            <person name="Suvorov A."/>
            <person name="Silva C.J."/>
            <person name="Stanger-Hall K.F."/>
            <person name="Hall D.W."/>
            <person name="Schmitz R.J."/>
            <person name="Nelson D.R."/>
            <person name="Lewis S.M."/>
            <person name="Shigenobu S."/>
            <person name="Bybee S.M."/>
            <person name="Larracuente A.M."/>
            <person name="Oba Y."/>
            <person name="Weng J.K."/>
        </authorList>
    </citation>
    <scope>NUCLEOTIDE SEQUENCE [LARGE SCALE GENOMIC DNA]</scope>
    <source>
        <strain evidence="4">1611_PpyrPB1</strain>
        <tissue evidence="4">Whole body</tissue>
    </source>
</reference>
<dbReference type="OrthoDB" id="41532at2759"/>
<name>A0A5N4A9L6_PHOPY</name>
<dbReference type="PROSITE" id="PS51186">
    <property type="entry name" value="GNAT"/>
    <property type="match status" value="1"/>
</dbReference>
<accession>A0A5N4A9L6</accession>
<keyword evidence="2" id="KW-0812">Transmembrane</keyword>
<keyword evidence="2" id="KW-0472">Membrane</keyword>
<evidence type="ECO:0000256" key="2">
    <source>
        <dbReference type="SAM" id="Phobius"/>
    </source>
</evidence>
<dbReference type="AlphaFoldDB" id="A0A5N4A9L6"/>
<sequence length="247" mass="28749">MTCFIIIREYKPTDFHAVHELVRGAYLSNVFTTWRNGLTREITFQLIVMSAAVLFIFFHVPLLYCFFSIPLVLGIIYVTVYTSYLFKATELMQGKKPLQCWVAEACEPFLFMQRPEDVSYRIIADIKDCKEPLDMGNFKRTIIGTVALSRHLIFENSIWLHRLAVQKSYRNKRVAHALVQASQRWGRELNYTSVEVALSECQDSARHLFVNMGFELRQMYHQQLIGSALTLLMYQLSCNLCNIKPEL</sequence>
<dbReference type="InterPro" id="IPR050769">
    <property type="entry name" value="NAT_camello-type"/>
</dbReference>
<keyword evidence="2" id="KW-1133">Transmembrane helix</keyword>
<evidence type="ECO:0000256" key="1">
    <source>
        <dbReference type="ARBA" id="ARBA00022679"/>
    </source>
</evidence>
<evidence type="ECO:0000313" key="4">
    <source>
        <dbReference type="EMBL" id="KAB0794015.1"/>
    </source>
</evidence>
<dbReference type="InterPro" id="IPR016181">
    <property type="entry name" value="Acyl_CoA_acyltransferase"/>
</dbReference>
<dbReference type="PANTHER" id="PTHR13947">
    <property type="entry name" value="GNAT FAMILY N-ACETYLTRANSFERASE"/>
    <property type="match status" value="1"/>
</dbReference>
<comment type="caution">
    <text evidence="4">The sequence shown here is derived from an EMBL/GenBank/DDBJ whole genome shotgun (WGS) entry which is preliminary data.</text>
</comment>
<dbReference type="InterPro" id="IPR000182">
    <property type="entry name" value="GNAT_dom"/>
</dbReference>
<feature type="transmembrane region" description="Helical" evidence="2">
    <location>
        <begin position="42"/>
        <end position="60"/>
    </location>
</feature>
<dbReference type="SUPFAM" id="SSF55729">
    <property type="entry name" value="Acyl-CoA N-acyltransferases (Nat)"/>
    <property type="match status" value="1"/>
</dbReference>
<dbReference type="EMBL" id="VVIM01000009">
    <property type="protein sequence ID" value="KAB0794015.1"/>
    <property type="molecule type" value="Genomic_DNA"/>
</dbReference>
<feature type="domain" description="N-acetyltransferase" evidence="3">
    <location>
        <begin position="89"/>
        <end position="241"/>
    </location>
</feature>
<gene>
    <name evidence="4" type="ORF">PPYR_13635</name>
</gene>
<keyword evidence="5" id="KW-1185">Reference proteome</keyword>
<protein>
    <recommendedName>
        <fullName evidence="3">N-acetyltransferase domain-containing protein</fullName>
    </recommendedName>
</protein>
<dbReference type="Proteomes" id="UP000327044">
    <property type="component" value="Unassembled WGS sequence"/>
</dbReference>
<proteinExistence type="predicted"/>
<evidence type="ECO:0000313" key="5">
    <source>
        <dbReference type="Proteomes" id="UP000327044"/>
    </source>
</evidence>
<dbReference type="InParanoid" id="A0A5N4A9L6"/>
<feature type="transmembrane region" description="Helical" evidence="2">
    <location>
        <begin position="66"/>
        <end position="86"/>
    </location>
</feature>
<dbReference type="Gene3D" id="3.40.630.30">
    <property type="match status" value="1"/>
</dbReference>
<dbReference type="CDD" id="cd04301">
    <property type="entry name" value="NAT_SF"/>
    <property type="match status" value="1"/>
</dbReference>
<evidence type="ECO:0000259" key="3">
    <source>
        <dbReference type="PROSITE" id="PS51186"/>
    </source>
</evidence>
<organism evidence="4 5">
    <name type="scientific">Photinus pyralis</name>
    <name type="common">Common eastern firefly</name>
    <name type="synonym">Lampyris pyralis</name>
    <dbReference type="NCBI Taxonomy" id="7054"/>
    <lineage>
        <taxon>Eukaryota</taxon>
        <taxon>Metazoa</taxon>
        <taxon>Ecdysozoa</taxon>
        <taxon>Arthropoda</taxon>
        <taxon>Hexapoda</taxon>
        <taxon>Insecta</taxon>
        <taxon>Pterygota</taxon>
        <taxon>Neoptera</taxon>
        <taxon>Endopterygota</taxon>
        <taxon>Coleoptera</taxon>
        <taxon>Polyphaga</taxon>
        <taxon>Elateriformia</taxon>
        <taxon>Elateroidea</taxon>
        <taxon>Lampyridae</taxon>
        <taxon>Lampyrinae</taxon>
        <taxon>Photinus</taxon>
    </lineage>
</organism>
<dbReference type="Pfam" id="PF00583">
    <property type="entry name" value="Acetyltransf_1"/>
    <property type="match status" value="1"/>
</dbReference>
<dbReference type="PANTHER" id="PTHR13947:SF37">
    <property type="entry name" value="LD18367P"/>
    <property type="match status" value="1"/>
</dbReference>
<keyword evidence="1" id="KW-0808">Transferase</keyword>